<dbReference type="SMART" id="SM00858">
    <property type="entry name" value="SAF"/>
    <property type="match status" value="1"/>
</dbReference>
<sequence length="233" mass="25153">MKNKLIFLLAIIFGLAAAFGIYKYMEDLKTTYRTSGNFTRVATAKQKIAARTVISGDMLEFKEMPVEYVLPGTVVDIKDATGKMARGDIYPGEVILSNKLVARTDAAAGLSAKVEKGRRAVSIPVNNITAMHGLINTGDRVDVLVTFNAPGEQKTPATSTIIQNVPVLAVNGNLATEGASKQELQTVTVMVEPEQAQQIALAIQQGSIQLALRSPDDSDIVQLRTSIPEHLMR</sequence>
<feature type="domain" description="SAF" evidence="1">
    <location>
        <begin position="39"/>
        <end position="101"/>
    </location>
</feature>
<dbReference type="InterPro" id="IPR031571">
    <property type="entry name" value="RcpC_dom"/>
</dbReference>
<dbReference type="NCBIfam" id="TIGR03177">
    <property type="entry name" value="pilus_cpaB"/>
    <property type="match status" value="1"/>
</dbReference>
<evidence type="ECO:0000259" key="1">
    <source>
        <dbReference type="SMART" id="SM00858"/>
    </source>
</evidence>
<accession>A0A3G2R2V7</accession>
<dbReference type="CDD" id="cd11614">
    <property type="entry name" value="SAF_CpaB_FlgA_like"/>
    <property type="match status" value="1"/>
</dbReference>
<dbReference type="Pfam" id="PF16976">
    <property type="entry name" value="RcpC"/>
    <property type="match status" value="1"/>
</dbReference>
<evidence type="ECO:0000313" key="3">
    <source>
        <dbReference type="Proteomes" id="UP000280960"/>
    </source>
</evidence>
<dbReference type="KEGG" id="bacg:D2962_02835"/>
<keyword evidence="3" id="KW-1185">Reference proteome</keyword>
<proteinExistence type="predicted"/>
<protein>
    <submittedName>
        <fullName evidence="2">Flp pilus assembly protein CpaB</fullName>
    </submittedName>
</protein>
<dbReference type="RefSeq" id="WP_122014064.1">
    <property type="nucleotide sequence ID" value="NZ_CP033169.1"/>
</dbReference>
<dbReference type="Proteomes" id="UP000280960">
    <property type="component" value="Chromosome"/>
</dbReference>
<dbReference type="InterPro" id="IPR017592">
    <property type="entry name" value="Pilus_assmbl_Flp-typ_CpaB"/>
</dbReference>
<dbReference type="Gene3D" id="3.90.1210.10">
    <property type="entry name" value="Antifreeze-like/N-acetylneuraminic acid synthase C-terminal domain"/>
    <property type="match status" value="1"/>
</dbReference>
<name>A0A3G2R2V7_9FIRM</name>
<dbReference type="AlphaFoldDB" id="A0A3G2R2V7"/>
<reference evidence="2 3" key="1">
    <citation type="submission" date="2018-10" db="EMBL/GenBank/DDBJ databases">
        <authorList>
            <person name="Zhang X."/>
        </authorList>
    </citation>
    <scope>NUCLEOTIDE SEQUENCE [LARGE SCALE GENOMIC DNA]</scope>
    <source>
        <strain evidence="2 3">SK-G1</strain>
    </source>
</reference>
<dbReference type="Pfam" id="PF08666">
    <property type="entry name" value="SAF"/>
    <property type="match status" value="1"/>
</dbReference>
<dbReference type="EMBL" id="CP033169">
    <property type="protein sequence ID" value="AYO29679.1"/>
    <property type="molecule type" value="Genomic_DNA"/>
</dbReference>
<dbReference type="InterPro" id="IPR013974">
    <property type="entry name" value="SAF"/>
</dbReference>
<organism evidence="2 3">
    <name type="scientific">Biomaibacter acetigenes</name>
    <dbReference type="NCBI Taxonomy" id="2316383"/>
    <lineage>
        <taxon>Bacteria</taxon>
        <taxon>Bacillati</taxon>
        <taxon>Bacillota</taxon>
        <taxon>Clostridia</taxon>
        <taxon>Thermosediminibacterales</taxon>
        <taxon>Tepidanaerobacteraceae</taxon>
        <taxon>Biomaibacter</taxon>
    </lineage>
</organism>
<evidence type="ECO:0000313" key="2">
    <source>
        <dbReference type="EMBL" id="AYO29679.1"/>
    </source>
</evidence>
<gene>
    <name evidence="2" type="primary">cpaB</name>
    <name evidence="2" type="ORF">D2962_02835</name>
</gene>